<dbReference type="AlphaFoldDB" id="A0AAV7P787"/>
<name>A0AAV7P787_PLEWA</name>
<proteinExistence type="predicted"/>
<dbReference type="EMBL" id="JANPWB010000011">
    <property type="protein sequence ID" value="KAJ1123107.1"/>
    <property type="molecule type" value="Genomic_DNA"/>
</dbReference>
<reference evidence="1" key="1">
    <citation type="journal article" date="2022" name="bioRxiv">
        <title>Sequencing and chromosome-scale assembly of the giantPleurodeles waltlgenome.</title>
        <authorList>
            <person name="Brown T."/>
            <person name="Elewa A."/>
            <person name="Iarovenko S."/>
            <person name="Subramanian E."/>
            <person name="Araus A.J."/>
            <person name="Petzold A."/>
            <person name="Susuki M."/>
            <person name="Suzuki K.-i.T."/>
            <person name="Hayashi T."/>
            <person name="Toyoda A."/>
            <person name="Oliveira C."/>
            <person name="Osipova E."/>
            <person name="Leigh N.D."/>
            <person name="Simon A."/>
            <person name="Yun M.H."/>
        </authorList>
    </citation>
    <scope>NUCLEOTIDE SEQUENCE</scope>
    <source>
        <strain evidence="1">20211129_DDA</strain>
        <tissue evidence="1">Liver</tissue>
    </source>
</reference>
<evidence type="ECO:0000313" key="1">
    <source>
        <dbReference type="EMBL" id="KAJ1123107.1"/>
    </source>
</evidence>
<sequence length="145" mass="16543">MDLRQYFPCGEAVRRFSARRLGSSSGCGVFGCPGVDAWKILGFRQSHKRWVDSIERCVEISLARQAQRRFLSGSWAASFWVCCASIQWAVRRSSGRRRCIDLPVAESGSVIPDSACSDFSLRCRLCVVFHRLCVVFQRTRNFLQR</sequence>
<dbReference type="Proteomes" id="UP001066276">
    <property type="component" value="Chromosome 7"/>
</dbReference>
<gene>
    <name evidence="1" type="ORF">NDU88_001580</name>
</gene>
<dbReference type="PROSITE" id="PS51257">
    <property type="entry name" value="PROKAR_LIPOPROTEIN"/>
    <property type="match status" value="1"/>
</dbReference>
<evidence type="ECO:0000313" key="2">
    <source>
        <dbReference type="Proteomes" id="UP001066276"/>
    </source>
</evidence>
<comment type="caution">
    <text evidence="1">The sequence shown here is derived from an EMBL/GenBank/DDBJ whole genome shotgun (WGS) entry which is preliminary data.</text>
</comment>
<accession>A0AAV7P787</accession>
<organism evidence="1 2">
    <name type="scientific">Pleurodeles waltl</name>
    <name type="common">Iberian ribbed newt</name>
    <dbReference type="NCBI Taxonomy" id="8319"/>
    <lineage>
        <taxon>Eukaryota</taxon>
        <taxon>Metazoa</taxon>
        <taxon>Chordata</taxon>
        <taxon>Craniata</taxon>
        <taxon>Vertebrata</taxon>
        <taxon>Euteleostomi</taxon>
        <taxon>Amphibia</taxon>
        <taxon>Batrachia</taxon>
        <taxon>Caudata</taxon>
        <taxon>Salamandroidea</taxon>
        <taxon>Salamandridae</taxon>
        <taxon>Pleurodelinae</taxon>
        <taxon>Pleurodeles</taxon>
    </lineage>
</organism>
<protein>
    <submittedName>
        <fullName evidence="1">Uncharacterized protein</fullName>
    </submittedName>
</protein>
<keyword evidence="2" id="KW-1185">Reference proteome</keyword>